<comment type="caution">
    <text evidence="9">The sequence shown here is derived from an EMBL/GenBank/DDBJ whole genome shotgun (WGS) entry which is preliminary data.</text>
</comment>
<dbReference type="Proteomes" id="UP000483004">
    <property type="component" value="Unassembled WGS sequence"/>
</dbReference>
<dbReference type="EMBL" id="WBMR01000003">
    <property type="protein sequence ID" value="KAB2388756.1"/>
    <property type="molecule type" value="Genomic_DNA"/>
</dbReference>
<evidence type="ECO:0000313" key="9">
    <source>
        <dbReference type="EMBL" id="KAB2388756.1"/>
    </source>
</evidence>
<feature type="transmembrane region" description="Helical" evidence="7">
    <location>
        <begin position="72"/>
        <end position="96"/>
    </location>
</feature>
<evidence type="ECO:0000256" key="7">
    <source>
        <dbReference type="RuleBase" id="RU363032"/>
    </source>
</evidence>
<organism evidence="9 10">
    <name type="scientific">Actinomadura montaniterrae</name>
    <dbReference type="NCBI Taxonomy" id="1803903"/>
    <lineage>
        <taxon>Bacteria</taxon>
        <taxon>Bacillati</taxon>
        <taxon>Actinomycetota</taxon>
        <taxon>Actinomycetes</taxon>
        <taxon>Streptosporangiales</taxon>
        <taxon>Thermomonosporaceae</taxon>
        <taxon>Actinomadura</taxon>
    </lineage>
</organism>
<feature type="domain" description="ABC transmembrane type-1" evidence="8">
    <location>
        <begin position="73"/>
        <end position="264"/>
    </location>
</feature>
<feature type="transmembrane region" description="Helical" evidence="7">
    <location>
        <begin position="108"/>
        <end position="132"/>
    </location>
</feature>
<dbReference type="GO" id="GO:0005886">
    <property type="term" value="C:plasma membrane"/>
    <property type="evidence" value="ECO:0007669"/>
    <property type="project" value="UniProtKB-SubCell"/>
</dbReference>
<reference evidence="9 10" key="1">
    <citation type="submission" date="2019-09" db="EMBL/GenBank/DDBJ databases">
        <title>Actinomadura physcomitrii sp. nov., a novel actinomycete isolated from moss [Physcomitrium sphaericum (Ludw) Fuernr].</title>
        <authorList>
            <person name="Liu C."/>
            <person name="Zhuang X."/>
        </authorList>
    </citation>
    <scope>NUCLEOTIDE SEQUENCE [LARGE SCALE GENOMIC DNA]</scope>
    <source>
        <strain evidence="9 10">CYP1-1B</strain>
    </source>
</reference>
<evidence type="ECO:0000256" key="6">
    <source>
        <dbReference type="ARBA" id="ARBA00023136"/>
    </source>
</evidence>
<comment type="similarity">
    <text evidence="7">Belongs to the binding-protein-dependent transport system permease family.</text>
</comment>
<accession>A0A6L3W1H2</accession>
<dbReference type="InterPro" id="IPR000515">
    <property type="entry name" value="MetI-like"/>
</dbReference>
<dbReference type="PANTHER" id="PTHR43744:SF3">
    <property type="entry name" value="LACTOSE TRANSPORT SYSTEM PERMEASE PROTEIN LACG"/>
    <property type="match status" value="1"/>
</dbReference>
<evidence type="ECO:0000256" key="2">
    <source>
        <dbReference type="ARBA" id="ARBA00022448"/>
    </source>
</evidence>
<dbReference type="PROSITE" id="PS50928">
    <property type="entry name" value="ABC_TM1"/>
    <property type="match status" value="1"/>
</dbReference>
<gene>
    <name evidence="9" type="ORF">F9B16_02160</name>
</gene>
<dbReference type="SUPFAM" id="SSF161098">
    <property type="entry name" value="MetI-like"/>
    <property type="match status" value="1"/>
</dbReference>
<evidence type="ECO:0000259" key="8">
    <source>
        <dbReference type="PROSITE" id="PS50928"/>
    </source>
</evidence>
<evidence type="ECO:0000313" key="10">
    <source>
        <dbReference type="Proteomes" id="UP000483004"/>
    </source>
</evidence>
<dbReference type="OrthoDB" id="9794684at2"/>
<evidence type="ECO:0000256" key="1">
    <source>
        <dbReference type="ARBA" id="ARBA00004651"/>
    </source>
</evidence>
<sequence length="278" mass="29775">MSTAYHRYTWRSALRETLLLGGAALWIVPFVLLVMVSLEPAAQILSDPTGLPDSWHPGNYVKAWNEAGIGRAAVNSVVITAGSVAVLVALGSVSAYAIARARGRMGNLVFVLSVVGIILPSQLGVIPLYTALRSLGLVGGYAGMIVLYTGLWLPLAIFLYTGFARSLPREYEEAACVDGASTLRTFLSVVFPLLRPATGTVAVLTGVQIWNDFFFPIIFLNGTPNTPLPLTVYTYIGGVATKWNLVFAAVAMSLLPVLVLFIAAQRRLMRGFSGGIKN</sequence>
<feature type="transmembrane region" description="Helical" evidence="7">
    <location>
        <begin position="138"/>
        <end position="160"/>
    </location>
</feature>
<keyword evidence="5 7" id="KW-1133">Transmembrane helix</keyword>
<comment type="subcellular location">
    <subcellularLocation>
        <location evidence="1 7">Cell membrane</location>
        <topology evidence="1 7">Multi-pass membrane protein</topology>
    </subcellularLocation>
</comment>
<proteinExistence type="inferred from homology"/>
<feature type="transmembrane region" description="Helical" evidence="7">
    <location>
        <begin position="243"/>
        <end position="264"/>
    </location>
</feature>
<keyword evidence="10" id="KW-1185">Reference proteome</keyword>
<dbReference type="RefSeq" id="WP_151538103.1">
    <property type="nucleotide sequence ID" value="NZ_WBMR01000003.1"/>
</dbReference>
<dbReference type="AlphaFoldDB" id="A0A6L3W1H2"/>
<dbReference type="Gene3D" id="1.10.3720.10">
    <property type="entry name" value="MetI-like"/>
    <property type="match status" value="1"/>
</dbReference>
<dbReference type="InterPro" id="IPR035906">
    <property type="entry name" value="MetI-like_sf"/>
</dbReference>
<dbReference type="Pfam" id="PF00528">
    <property type="entry name" value="BPD_transp_1"/>
    <property type="match status" value="1"/>
</dbReference>
<dbReference type="GO" id="GO:0055085">
    <property type="term" value="P:transmembrane transport"/>
    <property type="evidence" value="ECO:0007669"/>
    <property type="project" value="InterPro"/>
</dbReference>
<protein>
    <submittedName>
        <fullName evidence="9">Carbohydrate ABC transporter permease</fullName>
    </submittedName>
</protein>
<evidence type="ECO:0000256" key="5">
    <source>
        <dbReference type="ARBA" id="ARBA00022989"/>
    </source>
</evidence>
<keyword evidence="4 7" id="KW-0812">Transmembrane</keyword>
<keyword evidence="6 7" id="KW-0472">Membrane</keyword>
<feature type="transmembrane region" description="Helical" evidence="7">
    <location>
        <begin position="17"/>
        <end position="38"/>
    </location>
</feature>
<name>A0A6L3W1H2_9ACTN</name>
<keyword evidence="3" id="KW-1003">Cell membrane</keyword>
<keyword evidence="2 7" id="KW-0813">Transport</keyword>
<dbReference type="CDD" id="cd06261">
    <property type="entry name" value="TM_PBP2"/>
    <property type="match status" value="1"/>
</dbReference>
<evidence type="ECO:0000256" key="4">
    <source>
        <dbReference type="ARBA" id="ARBA00022692"/>
    </source>
</evidence>
<evidence type="ECO:0000256" key="3">
    <source>
        <dbReference type="ARBA" id="ARBA00022475"/>
    </source>
</evidence>
<dbReference type="PANTHER" id="PTHR43744">
    <property type="entry name" value="ABC TRANSPORTER PERMEASE PROTEIN MG189-RELATED-RELATED"/>
    <property type="match status" value="1"/>
</dbReference>